<dbReference type="Pfam" id="PF08125">
    <property type="entry name" value="Mannitol_dh_C"/>
    <property type="match status" value="1"/>
</dbReference>
<accession>A0A1H9ZWB7</accession>
<protein>
    <recommendedName>
        <fullName evidence="3">Mannitol-1-phosphate 5-dehydrogenase</fullName>
        <ecNumber evidence="2">1.1.1.17</ecNumber>
    </recommendedName>
</protein>
<keyword evidence="10" id="KW-1185">Reference proteome</keyword>
<gene>
    <name evidence="9" type="ORF">SAMN04488546_0809</name>
</gene>
<feature type="domain" description="Mannitol dehydrogenase N-terminal" evidence="7">
    <location>
        <begin position="31"/>
        <end position="282"/>
    </location>
</feature>
<evidence type="ECO:0000256" key="2">
    <source>
        <dbReference type="ARBA" id="ARBA00012939"/>
    </source>
</evidence>
<keyword evidence="5" id="KW-0520">NAD</keyword>
<dbReference type="InterPro" id="IPR036291">
    <property type="entry name" value="NAD(P)-bd_dom_sf"/>
</dbReference>
<dbReference type="SUPFAM" id="SSF51735">
    <property type="entry name" value="NAD(P)-binding Rossmann-fold domains"/>
    <property type="match status" value="1"/>
</dbReference>
<dbReference type="PANTHER" id="PTHR43362:SF1">
    <property type="entry name" value="MANNITOL DEHYDROGENASE 2-RELATED"/>
    <property type="match status" value="1"/>
</dbReference>
<dbReference type="InterPro" id="IPR023027">
    <property type="entry name" value="Mannitol_DH_CS"/>
</dbReference>
<name>A0A1H9ZWB7_9ACTN</name>
<evidence type="ECO:0000313" key="10">
    <source>
        <dbReference type="Proteomes" id="UP000198507"/>
    </source>
</evidence>
<evidence type="ECO:0000256" key="1">
    <source>
        <dbReference type="ARBA" id="ARBA00006541"/>
    </source>
</evidence>
<dbReference type="OrthoDB" id="271711at2"/>
<comment type="similarity">
    <text evidence="1">Belongs to the mannitol dehydrogenase family.</text>
</comment>
<dbReference type="GO" id="GO:0008926">
    <property type="term" value="F:mannitol-1-phosphate 5-dehydrogenase activity"/>
    <property type="evidence" value="ECO:0007669"/>
    <property type="project" value="UniProtKB-EC"/>
</dbReference>
<dbReference type="GO" id="GO:0019594">
    <property type="term" value="P:mannitol metabolic process"/>
    <property type="evidence" value="ECO:0007669"/>
    <property type="project" value="InterPro"/>
</dbReference>
<evidence type="ECO:0000313" key="9">
    <source>
        <dbReference type="EMBL" id="SES86061.1"/>
    </source>
</evidence>
<evidence type="ECO:0000259" key="7">
    <source>
        <dbReference type="Pfam" id="PF01232"/>
    </source>
</evidence>
<reference evidence="10" key="1">
    <citation type="submission" date="2016-10" db="EMBL/GenBank/DDBJ databases">
        <authorList>
            <person name="Varghese N."/>
            <person name="Submissions S."/>
        </authorList>
    </citation>
    <scope>NUCLEOTIDE SEQUENCE [LARGE SCALE GENOMIC DNA]</scope>
    <source>
        <strain evidence="10">DSM 44209</strain>
    </source>
</reference>
<dbReference type="InterPro" id="IPR008927">
    <property type="entry name" value="6-PGluconate_DH-like_C_sf"/>
</dbReference>
<dbReference type="SUPFAM" id="SSF48179">
    <property type="entry name" value="6-phosphogluconate dehydrogenase C-terminal domain-like"/>
    <property type="match status" value="1"/>
</dbReference>
<feature type="domain" description="Mannitol dehydrogenase C-terminal" evidence="8">
    <location>
        <begin position="291"/>
        <end position="469"/>
    </location>
</feature>
<dbReference type="Proteomes" id="UP000198507">
    <property type="component" value="Unassembled WGS sequence"/>
</dbReference>
<dbReference type="InterPro" id="IPR013131">
    <property type="entry name" value="Mannitol_DH_N"/>
</dbReference>
<evidence type="ECO:0000256" key="3">
    <source>
        <dbReference type="ARBA" id="ARBA00016219"/>
    </source>
</evidence>
<sequence>MTATPLQETTLTALPAPVRRPAYDRAAAGSGVVHLGVGGFHRSHQAVYFDRLLARGHGEWGITGVGVLPADRGLHEALRAQDGLYTLVLKHPTGAIEPAVVGSLLRLLLVDDDPAAVLAAMASPSTHLVTMTITEGGYSTEKSTGRFRPDDALRADLTAPHPRTAFGLLSAALRRRRDAGTPPFTVVSCDNVENNGALARRTLVEFARLQDAGTGDDLAGWIDRHVAFPSSMVDRITPVTTDDDRRRLADEAGIADRWPVVAEPYLQWVLEDSFSDARPPLEEAGVQLVDDVRPYELGKLRLLNAGHQVMSYLGYLAGHRRVDEVMTDPLFVELVDRYMREEATPTLPPVPGTDLAAYRAVLLDRFANPAVSDTLARNCAEGSERIATFVLPVVRDQLRTGGPIDVAVLAVAAWARYATGEDEGGGRIEVVDARLDRMAPLLRRRQEDPLAVLGLGDVFGDLADDERFRRAYLRAAGSLDRLGARGAVAHLLGPSSGRSR</sequence>
<evidence type="ECO:0000259" key="8">
    <source>
        <dbReference type="Pfam" id="PF08125"/>
    </source>
</evidence>
<dbReference type="InterPro" id="IPR000669">
    <property type="entry name" value="Mannitol_DH"/>
</dbReference>
<dbReference type="PROSITE" id="PS00974">
    <property type="entry name" value="MANNITOL_DHGENASE"/>
    <property type="match status" value="1"/>
</dbReference>
<keyword evidence="4" id="KW-0560">Oxidoreductase</keyword>
<dbReference type="InterPro" id="IPR013328">
    <property type="entry name" value="6PGD_dom2"/>
</dbReference>
<dbReference type="PANTHER" id="PTHR43362">
    <property type="entry name" value="MANNITOL DEHYDROGENASE DSF1-RELATED"/>
    <property type="match status" value="1"/>
</dbReference>
<dbReference type="AlphaFoldDB" id="A0A1H9ZWB7"/>
<dbReference type="InterPro" id="IPR050988">
    <property type="entry name" value="Mannitol_DH/Oxidoreductase"/>
</dbReference>
<proteinExistence type="inferred from homology"/>
<dbReference type="Pfam" id="PF01232">
    <property type="entry name" value="Mannitol_dh"/>
    <property type="match status" value="1"/>
</dbReference>
<dbReference type="Gene3D" id="3.40.50.720">
    <property type="entry name" value="NAD(P)-binding Rossmann-like Domain"/>
    <property type="match status" value="1"/>
</dbReference>
<evidence type="ECO:0000256" key="5">
    <source>
        <dbReference type="ARBA" id="ARBA00023027"/>
    </source>
</evidence>
<dbReference type="RefSeq" id="WP_091439401.1">
    <property type="nucleotide sequence ID" value="NZ_FOIE01000001.1"/>
</dbReference>
<dbReference type="EMBL" id="FOIE01000001">
    <property type="protein sequence ID" value="SES86061.1"/>
    <property type="molecule type" value="Genomic_DNA"/>
</dbReference>
<comment type="catalytic activity">
    <reaction evidence="6">
        <text>D-mannitol 1-phosphate + NAD(+) = beta-D-fructose 6-phosphate + NADH + H(+)</text>
        <dbReference type="Rhea" id="RHEA:19661"/>
        <dbReference type="ChEBI" id="CHEBI:15378"/>
        <dbReference type="ChEBI" id="CHEBI:57540"/>
        <dbReference type="ChEBI" id="CHEBI:57634"/>
        <dbReference type="ChEBI" id="CHEBI:57945"/>
        <dbReference type="ChEBI" id="CHEBI:61381"/>
        <dbReference type="EC" id="1.1.1.17"/>
    </reaction>
</comment>
<evidence type="ECO:0000256" key="4">
    <source>
        <dbReference type="ARBA" id="ARBA00023002"/>
    </source>
</evidence>
<organism evidence="9 10">
    <name type="scientific">Geodermatophilus poikilotrophus</name>
    <dbReference type="NCBI Taxonomy" id="1333667"/>
    <lineage>
        <taxon>Bacteria</taxon>
        <taxon>Bacillati</taxon>
        <taxon>Actinomycetota</taxon>
        <taxon>Actinomycetes</taxon>
        <taxon>Geodermatophilales</taxon>
        <taxon>Geodermatophilaceae</taxon>
        <taxon>Geodermatophilus</taxon>
    </lineage>
</organism>
<dbReference type="InterPro" id="IPR013118">
    <property type="entry name" value="Mannitol_DH_C"/>
</dbReference>
<dbReference type="PRINTS" id="PR00084">
    <property type="entry name" value="MTLDHDRGNASE"/>
</dbReference>
<evidence type="ECO:0000256" key="6">
    <source>
        <dbReference type="ARBA" id="ARBA00048615"/>
    </source>
</evidence>
<dbReference type="EC" id="1.1.1.17" evidence="2"/>
<dbReference type="Gene3D" id="1.10.1040.10">
    <property type="entry name" value="N-(1-d-carboxylethyl)-l-norvaline Dehydrogenase, domain 2"/>
    <property type="match status" value="1"/>
</dbReference>